<sequence length="110" mass="12384">MEVVSWICEIVHDYKENIVPSSNAAATSFSVKSKVTPKNKKKRRQPLRDITHQFINHLSTSTTPIVHLQNFHPAAPSAQIPASSGFNLRKRNAPDSTQDTVSKSLRMNFR</sequence>
<keyword evidence="3" id="KW-1185">Reference proteome</keyword>
<reference evidence="2" key="2">
    <citation type="submission" date="2023-05" db="EMBL/GenBank/DDBJ databases">
        <authorList>
            <person name="Schelkunov M.I."/>
        </authorList>
    </citation>
    <scope>NUCLEOTIDE SEQUENCE</scope>
    <source>
        <strain evidence="2">Hsosn_3</strain>
        <tissue evidence="2">Leaf</tissue>
    </source>
</reference>
<name>A0AAD8JJ59_9APIA</name>
<evidence type="ECO:0000256" key="1">
    <source>
        <dbReference type="SAM" id="MobiDB-lite"/>
    </source>
</evidence>
<gene>
    <name evidence="2" type="ORF">POM88_004854</name>
</gene>
<proteinExistence type="predicted"/>
<dbReference type="EMBL" id="JAUIZM010000001">
    <property type="protein sequence ID" value="KAK1405249.1"/>
    <property type="molecule type" value="Genomic_DNA"/>
</dbReference>
<evidence type="ECO:0000313" key="3">
    <source>
        <dbReference type="Proteomes" id="UP001237642"/>
    </source>
</evidence>
<protein>
    <submittedName>
        <fullName evidence="2">Uncharacterized protein</fullName>
    </submittedName>
</protein>
<accession>A0AAD8JJ59</accession>
<feature type="region of interest" description="Disordered" evidence="1">
    <location>
        <begin position="79"/>
        <end position="110"/>
    </location>
</feature>
<organism evidence="2 3">
    <name type="scientific">Heracleum sosnowskyi</name>
    <dbReference type="NCBI Taxonomy" id="360622"/>
    <lineage>
        <taxon>Eukaryota</taxon>
        <taxon>Viridiplantae</taxon>
        <taxon>Streptophyta</taxon>
        <taxon>Embryophyta</taxon>
        <taxon>Tracheophyta</taxon>
        <taxon>Spermatophyta</taxon>
        <taxon>Magnoliopsida</taxon>
        <taxon>eudicotyledons</taxon>
        <taxon>Gunneridae</taxon>
        <taxon>Pentapetalae</taxon>
        <taxon>asterids</taxon>
        <taxon>campanulids</taxon>
        <taxon>Apiales</taxon>
        <taxon>Apiaceae</taxon>
        <taxon>Apioideae</taxon>
        <taxon>apioid superclade</taxon>
        <taxon>Tordylieae</taxon>
        <taxon>Tordyliinae</taxon>
        <taxon>Heracleum</taxon>
    </lineage>
</organism>
<dbReference type="AlphaFoldDB" id="A0AAD8JJ59"/>
<comment type="caution">
    <text evidence="2">The sequence shown here is derived from an EMBL/GenBank/DDBJ whole genome shotgun (WGS) entry which is preliminary data.</text>
</comment>
<evidence type="ECO:0000313" key="2">
    <source>
        <dbReference type="EMBL" id="KAK1405249.1"/>
    </source>
</evidence>
<dbReference type="Proteomes" id="UP001237642">
    <property type="component" value="Unassembled WGS sequence"/>
</dbReference>
<reference evidence="2" key="1">
    <citation type="submission" date="2023-02" db="EMBL/GenBank/DDBJ databases">
        <title>Genome of toxic invasive species Heracleum sosnowskyi carries increased number of genes despite the absence of recent whole-genome duplications.</title>
        <authorList>
            <person name="Schelkunov M."/>
            <person name="Shtratnikova V."/>
            <person name="Makarenko M."/>
            <person name="Klepikova A."/>
            <person name="Omelchenko D."/>
            <person name="Novikova G."/>
            <person name="Obukhova E."/>
            <person name="Bogdanov V."/>
            <person name="Penin A."/>
            <person name="Logacheva M."/>
        </authorList>
    </citation>
    <scope>NUCLEOTIDE SEQUENCE</scope>
    <source>
        <strain evidence="2">Hsosn_3</strain>
        <tissue evidence="2">Leaf</tissue>
    </source>
</reference>
<feature type="compositionally biased region" description="Polar residues" evidence="1">
    <location>
        <begin position="94"/>
        <end position="110"/>
    </location>
</feature>